<feature type="transmembrane region" description="Helical" evidence="2">
    <location>
        <begin position="265"/>
        <end position="283"/>
    </location>
</feature>
<evidence type="ECO:0000256" key="2">
    <source>
        <dbReference type="SAM" id="Phobius"/>
    </source>
</evidence>
<dbReference type="RefSeq" id="WP_167047445.1">
    <property type="nucleotide sequence ID" value="NZ_JAAOZB010000001.1"/>
</dbReference>
<feature type="transmembrane region" description="Helical" evidence="2">
    <location>
        <begin position="192"/>
        <end position="216"/>
    </location>
</feature>
<dbReference type="Pfam" id="PF13367">
    <property type="entry name" value="PrsW-protease"/>
    <property type="match status" value="1"/>
</dbReference>
<proteinExistence type="predicted"/>
<evidence type="ECO:0000313" key="4">
    <source>
        <dbReference type="Proteomes" id="UP000526083"/>
    </source>
</evidence>
<evidence type="ECO:0000256" key="1">
    <source>
        <dbReference type="SAM" id="MobiDB-lite"/>
    </source>
</evidence>
<keyword evidence="2" id="KW-0812">Transmembrane</keyword>
<feature type="compositionally biased region" description="Basic and acidic residues" evidence="1">
    <location>
        <begin position="1"/>
        <end position="11"/>
    </location>
</feature>
<dbReference type="Proteomes" id="UP000526083">
    <property type="component" value="Unassembled WGS sequence"/>
</dbReference>
<keyword evidence="2" id="KW-1133">Transmembrane helix</keyword>
<dbReference type="EMBL" id="JACGWY010000002">
    <property type="protein sequence ID" value="MBA8816479.1"/>
    <property type="molecule type" value="Genomic_DNA"/>
</dbReference>
<feature type="transmembrane region" description="Helical" evidence="2">
    <location>
        <begin position="60"/>
        <end position="79"/>
    </location>
</feature>
<sequence>MTFPSDDERPQRPRPSLTPPSFSELSTEPPQGAVVGIPAVDVTFPTIPPEHSSRANWRPAIWLVGALVIVLVILIAYFLSALGSAASLVGMLLALIPLAVVFLAVRAIDRWEPEPPAVMALAVAWGGVGAVGITLGVDLAITLLFGSEESAIAVALTTVVQAPFVEEVAKGLGVLLIFLIFRSRFDGPVDGLVYGALVGAGFAFTENIQYFAIAFISGGVDQTGVTFFMRGILSPFAHVMFTSITGLALGIAACRGLRPAASLRWWILGVAGAIVLHALWNASAVFFDFFALYALVQVPLFIVFILGIVALRRAESRLTRARLSDYAAVGWFTIEEVDMLSTGAGRRKALAWAATLHGDKTSLMKSFIADATSLAAARQRVLSGRDDQAQNDERALLTRATATRSALFSL</sequence>
<dbReference type="AlphaFoldDB" id="A0A7W3PM30"/>
<name>A0A7W3PM30_9MICO</name>
<gene>
    <name evidence="3" type="ORF">FHX48_001552</name>
</gene>
<keyword evidence="4" id="KW-1185">Reference proteome</keyword>
<feature type="region of interest" description="Disordered" evidence="1">
    <location>
        <begin position="1"/>
        <end position="29"/>
    </location>
</feature>
<feature type="transmembrane region" description="Helical" evidence="2">
    <location>
        <begin position="289"/>
        <end position="311"/>
    </location>
</feature>
<comment type="caution">
    <text evidence="3">The sequence shown here is derived from an EMBL/GenBank/DDBJ whole genome shotgun (WGS) entry which is preliminary data.</text>
</comment>
<reference evidence="3 4" key="1">
    <citation type="submission" date="2020-07" db="EMBL/GenBank/DDBJ databases">
        <title>Sequencing the genomes of 1000 actinobacteria strains.</title>
        <authorList>
            <person name="Klenk H.-P."/>
        </authorList>
    </citation>
    <scope>NUCLEOTIDE SEQUENCE [LARGE SCALE GENOMIC DNA]</scope>
    <source>
        <strain evidence="3 4">DSM 27576</strain>
    </source>
</reference>
<accession>A0A7W3PM30</accession>
<keyword evidence="2" id="KW-0472">Membrane</keyword>
<organism evidence="3 4">
    <name type="scientific">Microbacterium halimionae</name>
    <dbReference type="NCBI Taxonomy" id="1526413"/>
    <lineage>
        <taxon>Bacteria</taxon>
        <taxon>Bacillati</taxon>
        <taxon>Actinomycetota</taxon>
        <taxon>Actinomycetes</taxon>
        <taxon>Micrococcales</taxon>
        <taxon>Microbacteriaceae</taxon>
        <taxon>Microbacterium</taxon>
    </lineage>
</organism>
<dbReference type="GO" id="GO:0008233">
    <property type="term" value="F:peptidase activity"/>
    <property type="evidence" value="ECO:0007669"/>
    <property type="project" value="InterPro"/>
</dbReference>
<dbReference type="PANTHER" id="PTHR36844:SF1">
    <property type="entry name" value="PROTEASE PRSW"/>
    <property type="match status" value="1"/>
</dbReference>
<feature type="transmembrane region" description="Helical" evidence="2">
    <location>
        <begin position="117"/>
        <end position="145"/>
    </location>
</feature>
<protein>
    <submittedName>
        <fullName evidence="3">RsiW-degrading membrane proteinase PrsW (M82 family)</fullName>
    </submittedName>
</protein>
<dbReference type="PANTHER" id="PTHR36844">
    <property type="entry name" value="PROTEASE PRSW"/>
    <property type="match status" value="1"/>
</dbReference>
<feature type="transmembrane region" description="Helical" evidence="2">
    <location>
        <begin position="236"/>
        <end position="253"/>
    </location>
</feature>
<dbReference type="InterPro" id="IPR026898">
    <property type="entry name" value="PrsW"/>
</dbReference>
<feature type="transmembrane region" description="Helical" evidence="2">
    <location>
        <begin position="151"/>
        <end position="180"/>
    </location>
</feature>
<feature type="transmembrane region" description="Helical" evidence="2">
    <location>
        <begin position="85"/>
        <end position="105"/>
    </location>
</feature>
<feature type="compositionally biased region" description="Polar residues" evidence="1">
    <location>
        <begin position="19"/>
        <end position="29"/>
    </location>
</feature>
<evidence type="ECO:0000313" key="3">
    <source>
        <dbReference type="EMBL" id="MBA8816479.1"/>
    </source>
</evidence>